<dbReference type="InterPro" id="IPR050832">
    <property type="entry name" value="Bact_Acetyltransf"/>
</dbReference>
<dbReference type="Proteomes" id="UP000308760">
    <property type="component" value="Unassembled WGS sequence"/>
</dbReference>
<keyword evidence="5" id="KW-1185">Reference proteome</keyword>
<evidence type="ECO:0000259" key="3">
    <source>
        <dbReference type="PROSITE" id="PS51186"/>
    </source>
</evidence>
<dbReference type="Gene3D" id="3.40.630.30">
    <property type="match status" value="1"/>
</dbReference>
<name>A0A4S8Q377_9ACTN</name>
<protein>
    <submittedName>
        <fullName evidence="4">GNAT family N-acetyltransferase</fullName>
    </submittedName>
</protein>
<reference evidence="4 5" key="2">
    <citation type="submission" date="2019-05" db="EMBL/GenBank/DDBJ databases">
        <title>Glycomyces buryatensis sp. nov.</title>
        <authorList>
            <person name="Nikitina E."/>
        </authorList>
    </citation>
    <scope>NUCLEOTIDE SEQUENCE [LARGE SCALE GENOMIC DNA]</scope>
    <source>
        <strain evidence="4 5">18</strain>
    </source>
</reference>
<accession>A0A4S8Q377</accession>
<dbReference type="AlphaFoldDB" id="A0A4S8Q377"/>
<dbReference type="OrthoDB" id="4119890at2"/>
<dbReference type="CDD" id="cd04301">
    <property type="entry name" value="NAT_SF"/>
    <property type="match status" value="1"/>
</dbReference>
<evidence type="ECO:0000313" key="4">
    <source>
        <dbReference type="EMBL" id="THV38568.1"/>
    </source>
</evidence>
<dbReference type="PROSITE" id="PS51186">
    <property type="entry name" value="GNAT"/>
    <property type="match status" value="1"/>
</dbReference>
<comment type="caution">
    <text evidence="4">The sequence shown here is derived from an EMBL/GenBank/DDBJ whole genome shotgun (WGS) entry which is preliminary data.</text>
</comment>
<evidence type="ECO:0000256" key="2">
    <source>
        <dbReference type="ARBA" id="ARBA00023315"/>
    </source>
</evidence>
<keyword evidence="2" id="KW-0012">Acyltransferase</keyword>
<evidence type="ECO:0000313" key="5">
    <source>
        <dbReference type="Proteomes" id="UP000308760"/>
    </source>
</evidence>
<dbReference type="InterPro" id="IPR016181">
    <property type="entry name" value="Acyl_CoA_acyltransferase"/>
</dbReference>
<dbReference type="InterPro" id="IPR000182">
    <property type="entry name" value="GNAT_dom"/>
</dbReference>
<organism evidence="4 5">
    <name type="scientific">Glycomyces buryatensis</name>
    <dbReference type="NCBI Taxonomy" id="2570927"/>
    <lineage>
        <taxon>Bacteria</taxon>
        <taxon>Bacillati</taxon>
        <taxon>Actinomycetota</taxon>
        <taxon>Actinomycetes</taxon>
        <taxon>Glycomycetales</taxon>
        <taxon>Glycomycetaceae</taxon>
        <taxon>Glycomyces</taxon>
    </lineage>
</organism>
<dbReference type="GO" id="GO:0016747">
    <property type="term" value="F:acyltransferase activity, transferring groups other than amino-acyl groups"/>
    <property type="evidence" value="ECO:0007669"/>
    <property type="project" value="InterPro"/>
</dbReference>
<sequence length="340" mass="37489">MRIIEFNADDPELIAGAFELLTAAHKADTPENPVPVRRYYETTYTHLFPGRVKHWFAAVENGKVVGYLVVYLWTDSNPQLAIFDAAVHPEHRGKGIGTALLAQVETTAREKGRSILTTEAPLYWEGGPKRTEAGARLLEKHGFSRALTCVNRRSKVASIDPAEEERLYAGALAAAGDTYTLRQWVGPVPEDLLATMARMESTIISEIPLGDLEIEPEDVDTEKIRAKEVVYLAEGRINLHSVAVAGATGEVVAWSEIGLDDGPYIAGHQGITIVAPGHRGHRLGLLTKLANLRLLREHSPHVEEIWTDNADVNEHMIAINATLGYETVDAYGEYQRKLES</sequence>
<dbReference type="EMBL" id="STGY01000067">
    <property type="protein sequence ID" value="THV38568.1"/>
    <property type="molecule type" value="Genomic_DNA"/>
</dbReference>
<gene>
    <name evidence="4" type="ORF">FAB82_19205</name>
</gene>
<dbReference type="Pfam" id="PF00583">
    <property type="entry name" value="Acetyltransf_1"/>
    <property type="match status" value="1"/>
</dbReference>
<dbReference type="RefSeq" id="WP_136536151.1">
    <property type="nucleotide sequence ID" value="NZ_STGY01000067.1"/>
</dbReference>
<keyword evidence="1 4" id="KW-0808">Transferase</keyword>
<dbReference type="PANTHER" id="PTHR43877">
    <property type="entry name" value="AMINOALKYLPHOSPHONATE N-ACETYLTRANSFERASE-RELATED-RELATED"/>
    <property type="match status" value="1"/>
</dbReference>
<dbReference type="SUPFAM" id="SSF55729">
    <property type="entry name" value="Acyl-CoA N-acyltransferases (Nat)"/>
    <property type="match status" value="2"/>
</dbReference>
<feature type="domain" description="N-acetyltransferase" evidence="3">
    <location>
        <begin position="4"/>
        <end position="170"/>
    </location>
</feature>
<proteinExistence type="predicted"/>
<reference evidence="5" key="1">
    <citation type="submission" date="2019-04" db="EMBL/GenBank/DDBJ databases">
        <title>Nocardioides xinjiangensis sp. nov.</title>
        <authorList>
            <person name="Liu S."/>
        </authorList>
    </citation>
    <scope>NUCLEOTIDE SEQUENCE [LARGE SCALE GENOMIC DNA]</scope>
    <source>
        <strain evidence="5">18</strain>
    </source>
</reference>
<evidence type="ECO:0000256" key="1">
    <source>
        <dbReference type="ARBA" id="ARBA00022679"/>
    </source>
</evidence>